<feature type="chain" id="PRO_5042141741" evidence="1">
    <location>
        <begin position="29"/>
        <end position="229"/>
    </location>
</feature>
<keyword evidence="1" id="KW-0732">Signal</keyword>
<feature type="signal peptide" evidence="1">
    <location>
        <begin position="1"/>
        <end position="28"/>
    </location>
</feature>
<evidence type="ECO:0000313" key="2">
    <source>
        <dbReference type="EMBL" id="KAK1792846.1"/>
    </source>
</evidence>
<dbReference type="Proteomes" id="UP001239994">
    <property type="component" value="Unassembled WGS sequence"/>
</dbReference>
<comment type="caution">
    <text evidence="2">The sequence shown here is derived from an EMBL/GenBank/DDBJ whole genome shotgun (WGS) entry which is preliminary data.</text>
</comment>
<gene>
    <name evidence="2" type="ORF">P4O66_012750</name>
</gene>
<evidence type="ECO:0000313" key="3">
    <source>
        <dbReference type="Proteomes" id="UP001239994"/>
    </source>
</evidence>
<evidence type="ECO:0000256" key="1">
    <source>
        <dbReference type="SAM" id="SignalP"/>
    </source>
</evidence>
<proteinExistence type="predicted"/>
<name>A0AAD8Z5H2_9TELE</name>
<dbReference type="EMBL" id="JAROKS010000019">
    <property type="protein sequence ID" value="KAK1792846.1"/>
    <property type="molecule type" value="Genomic_DNA"/>
</dbReference>
<accession>A0AAD8Z5H2</accession>
<keyword evidence="3" id="KW-1185">Reference proteome</keyword>
<sequence>MNQMYSKQFGALFITVIVLAFRPGPTRANNVQADVQLIFNENSTKPIPASTEIVNIFQAAITNPNSGFNLTVDAASITVTSSPQTIPVIFLTNGTFSSALSNSSSDLFTNRSLMIKSGLVPFFVADFPYSFSTLTATNYSDGGLTVTGIASIWNYIDLSFGASATLPNSTQIGETIIRAARNNTLPFQIFTSKIIVNGTVISAGDVSSKINVFTASFLVAMSLLVTWSR</sequence>
<dbReference type="AlphaFoldDB" id="A0AAD8Z5H2"/>
<organism evidence="2 3">
    <name type="scientific">Electrophorus voltai</name>
    <dbReference type="NCBI Taxonomy" id="2609070"/>
    <lineage>
        <taxon>Eukaryota</taxon>
        <taxon>Metazoa</taxon>
        <taxon>Chordata</taxon>
        <taxon>Craniata</taxon>
        <taxon>Vertebrata</taxon>
        <taxon>Euteleostomi</taxon>
        <taxon>Actinopterygii</taxon>
        <taxon>Neopterygii</taxon>
        <taxon>Teleostei</taxon>
        <taxon>Ostariophysi</taxon>
        <taxon>Gymnotiformes</taxon>
        <taxon>Gymnotoidei</taxon>
        <taxon>Gymnotidae</taxon>
        <taxon>Electrophorus</taxon>
    </lineage>
</organism>
<reference evidence="2" key="1">
    <citation type="submission" date="2023-03" db="EMBL/GenBank/DDBJ databases">
        <title>Electrophorus voltai genome.</title>
        <authorList>
            <person name="Bian C."/>
        </authorList>
    </citation>
    <scope>NUCLEOTIDE SEQUENCE</scope>
    <source>
        <strain evidence="2">CB-2022</strain>
        <tissue evidence="2">Muscle</tissue>
    </source>
</reference>
<protein>
    <submittedName>
        <fullName evidence="2">Uncharacterized protein</fullName>
    </submittedName>
</protein>